<organism evidence="1 2">
    <name type="scientific">Paragonimus westermani</name>
    <dbReference type="NCBI Taxonomy" id="34504"/>
    <lineage>
        <taxon>Eukaryota</taxon>
        <taxon>Metazoa</taxon>
        <taxon>Spiralia</taxon>
        <taxon>Lophotrochozoa</taxon>
        <taxon>Platyhelminthes</taxon>
        <taxon>Trematoda</taxon>
        <taxon>Digenea</taxon>
        <taxon>Plagiorchiida</taxon>
        <taxon>Troglotremata</taxon>
        <taxon>Troglotrematidae</taxon>
        <taxon>Paragonimus</taxon>
    </lineage>
</organism>
<dbReference type="EMBL" id="JTDF01014920">
    <property type="protein sequence ID" value="KAF8563043.1"/>
    <property type="molecule type" value="Genomic_DNA"/>
</dbReference>
<sequence length="60" mass="6995">LSNKFFRFRCRYTTYTAAPAPVLAKLGKSWFEGWLLNRLFGLQPSKRVYTLPIVGDLRET</sequence>
<evidence type="ECO:0000313" key="2">
    <source>
        <dbReference type="Proteomes" id="UP000699462"/>
    </source>
</evidence>
<comment type="caution">
    <text evidence="1">The sequence shown here is derived from an EMBL/GenBank/DDBJ whole genome shotgun (WGS) entry which is preliminary data.</text>
</comment>
<keyword evidence="2" id="KW-1185">Reference proteome</keyword>
<protein>
    <submittedName>
        <fullName evidence="1">Uncharacterized protein</fullName>
    </submittedName>
</protein>
<reference evidence="1 2" key="1">
    <citation type="submission" date="2019-07" db="EMBL/GenBank/DDBJ databases">
        <title>Annotation for the trematode Paragonimus westermani.</title>
        <authorList>
            <person name="Choi Y.-J."/>
        </authorList>
    </citation>
    <scope>NUCLEOTIDE SEQUENCE [LARGE SCALE GENOMIC DNA]</scope>
    <source>
        <strain evidence="1">180907_Pwestermani</strain>
    </source>
</reference>
<proteinExistence type="predicted"/>
<feature type="non-terminal residue" evidence="1">
    <location>
        <position position="60"/>
    </location>
</feature>
<name>A0A8T0D5C9_9TREM</name>
<feature type="non-terminal residue" evidence="1">
    <location>
        <position position="1"/>
    </location>
</feature>
<accession>A0A8T0D5C9</accession>
<dbReference type="Proteomes" id="UP000699462">
    <property type="component" value="Unassembled WGS sequence"/>
</dbReference>
<dbReference type="AlphaFoldDB" id="A0A8T0D5C9"/>
<evidence type="ECO:0000313" key="1">
    <source>
        <dbReference type="EMBL" id="KAF8563043.1"/>
    </source>
</evidence>
<gene>
    <name evidence="1" type="ORF">P879_11887</name>
</gene>